<dbReference type="STRING" id="42251.A0A2T7A7E5"/>
<comment type="caution">
    <text evidence="2">The sequence shown here is derived from an EMBL/GenBank/DDBJ whole genome shotgun (WGS) entry which is preliminary data.</text>
</comment>
<dbReference type="EMBL" id="NESQ01000008">
    <property type="protein sequence ID" value="PUU83653.1"/>
    <property type="molecule type" value="Genomic_DNA"/>
</dbReference>
<keyword evidence="1" id="KW-0472">Membrane</keyword>
<accession>A0A2T7A7E5</accession>
<name>A0A2T7A7E5_TUBBO</name>
<sequence length="88" mass="9265">MVEAPLEMQKSMKIPEDHISQCKGAGLPTEGNAAGNTDFLDLRGENRSPGRLPSGFTARGIIALVFSCVSGVLGLAVIAWYGMAEVKS</sequence>
<dbReference type="AlphaFoldDB" id="A0A2T7A7E5"/>
<reference evidence="2 3" key="1">
    <citation type="submission" date="2017-04" db="EMBL/GenBank/DDBJ databases">
        <title>Draft genome sequence of Tuber borchii Vittad., a whitish edible truffle.</title>
        <authorList>
            <consortium name="DOE Joint Genome Institute"/>
            <person name="Murat C."/>
            <person name="Kuo A."/>
            <person name="Barry K.W."/>
            <person name="Clum A."/>
            <person name="Dockter R.B."/>
            <person name="Fauchery L."/>
            <person name="Iotti M."/>
            <person name="Kohler A."/>
            <person name="Labutti K."/>
            <person name="Lindquist E.A."/>
            <person name="Lipzen A."/>
            <person name="Ohm R.A."/>
            <person name="Wang M."/>
            <person name="Grigoriev I.V."/>
            <person name="Zambonelli A."/>
            <person name="Martin F.M."/>
        </authorList>
    </citation>
    <scope>NUCLEOTIDE SEQUENCE [LARGE SCALE GENOMIC DNA]</scope>
    <source>
        <strain evidence="2 3">Tbo3840</strain>
    </source>
</reference>
<evidence type="ECO:0000256" key="1">
    <source>
        <dbReference type="SAM" id="Phobius"/>
    </source>
</evidence>
<evidence type="ECO:0000313" key="2">
    <source>
        <dbReference type="EMBL" id="PUU83653.1"/>
    </source>
</evidence>
<organism evidence="2 3">
    <name type="scientific">Tuber borchii</name>
    <name type="common">White truffle</name>
    <dbReference type="NCBI Taxonomy" id="42251"/>
    <lineage>
        <taxon>Eukaryota</taxon>
        <taxon>Fungi</taxon>
        <taxon>Dikarya</taxon>
        <taxon>Ascomycota</taxon>
        <taxon>Pezizomycotina</taxon>
        <taxon>Pezizomycetes</taxon>
        <taxon>Pezizales</taxon>
        <taxon>Tuberaceae</taxon>
        <taxon>Tuber</taxon>
    </lineage>
</organism>
<protein>
    <submittedName>
        <fullName evidence="2">Uncharacterized protein</fullName>
    </submittedName>
</protein>
<dbReference type="OrthoDB" id="2121828at2759"/>
<keyword evidence="1" id="KW-0812">Transmembrane</keyword>
<evidence type="ECO:0000313" key="3">
    <source>
        <dbReference type="Proteomes" id="UP000244722"/>
    </source>
</evidence>
<proteinExistence type="predicted"/>
<dbReference type="Proteomes" id="UP000244722">
    <property type="component" value="Unassembled WGS sequence"/>
</dbReference>
<keyword evidence="1" id="KW-1133">Transmembrane helix</keyword>
<gene>
    <name evidence="2" type="ORF">B9Z19DRAFT_962701</name>
</gene>
<feature type="transmembrane region" description="Helical" evidence="1">
    <location>
        <begin position="61"/>
        <end position="83"/>
    </location>
</feature>
<keyword evidence="3" id="KW-1185">Reference proteome</keyword>